<protein>
    <recommendedName>
        <fullName evidence="2">DUF6434 domain-containing protein</fullName>
    </recommendedName>
</protein>
<dbReference type="Pfam" id="PF18953">
    <property type="entry name" value="SAP_new25"/>
    <property type="match status" value="1"/>
</dbReference>
<reference evidence="3 4" key="1">
    <citation type="submission" date="2016-10" db="EMBL/GenBank/DDBJ databases">
        <authorList>
            <person name="de Groot N.N."/>
        </authorList>
    </citation>
    <scope>NUCLEOTIDE SEQUENCE [LARGE SCALE GENOMIC DNA]</scope>
    <source>
        <strain evidence="3 4">DSM 25186</strain>
    </source>
</reference>
<proteinExistence type="predicted"/>
<evidence type="ECO:0000259" key="2">
    <source>
        <dbReference type="Pfam" id="PF20026"/>
    </source>
</evidence>
<dbReference type="RefSeq" id="WP_143017404.1">
    <property type="nucleotide sequence ID" value="NZ_FNFO01000009.1"/>
</dbReference>
<evidence type="ECO:0000256" key="1">
    <source>
        <dbReference type="SAM" id="MobiDB-lite"/>
    </source>
</evidence>
<dbReference type="Pfam" id="PF20026">
    <property type="entry name" value="DUF6434"/>
    <property type="match status" value="1"/>
</dbReference>
<keyword evidence="4" id="KW-1185">Reference proteome</keyword>
<feature type="domain" description="DUF6434" evidence="2">
    <location>
        <begin position="84"/>
        <end position="135"/>
    </location>
</feature>
<accession>A0A1G9PJ60</accession>
<dbReference type="STRING" id="1075417.SAMN05421823_109197"/>
<evidence type="ECO:0000313" key="4">
    <source>
        <dbReference type="Proteomes" id="UP000198510"/>
    </source>
</evidence>
<dbReference type="EMBL" id="FNFO01000009">
    <property type="protein sequence ID" value="SDL98247.1"/>
    <property type="molecule type" value="Genomic_DNA"/>
</dbReference>
<feature type="region of interest" description="Disordered" evidence="1">
    <location>
        <begin position="60"/>
        <end position="81"/>
    </location>
</feature>
<dbReference type="Proteomes" id="UP000198510">
    <property type="component" value="Unassembled WGS sequence"/>
</dbReference>
<dbReference type="OrthoDB" id="9778090at2"/>
<name>A0A1G9PJ60_9BACT</name>
<dbReference type="AlphaFoldDB" id="A0A1G9PJ60"/>
<evidence type="ECO:0000313" key="3">
    <source>
        <dbReference type="EMBL" id="SDL98247.1"/>
    </source>
</evidence>
<sequence>MANPRTPLPHNITLPEFEAREWSKKVMMAYCKDHDIDASGNREEIRAKIIEYLKYGKQEKEPTRTPRLGYRRRNRNQEEPAKAEDLVPVNMKNTYRSRAFFLKELGPQFRFTRIFREFARQYQGQPYGRLVEAWKSYAQPKEGQSPQAENENDVEYQKFIHAYQEKHPDRTLRDAIVAWYEKTHS</sequence>
<organism evidence="3 4">
    <name type="scientific">Catalinimonas alkaloidigena</name>
    <dbReference type="NCBI Taxonomy" id="1075417"/>
    <lineage>
        <taxon>Bacteria</taxon>
        <taxon>Pseudomonadati</taxon>
        <taxon>Bacteroidota</taxon>
        <taxon>Cytophagia</taxon>
        <taxon>Cytophagales</taxon>
        <taxon>Catalimonadaceae</taxon>
        <taxon>Catalinimonas</taxon>
    </lineage>
</organism>
<dbReference type="InterPro" id="IPR045492">
    <property type="entry name" value="DUF6434"/>
</dbReference>
<gene>
    <name evidence="3" type="ORF">SAMN05421823_109197</name>
</gene>